<feature type="domain" description="HTH cro/C1-type" evidence="2">
    <location>
        <begin position="17"/>
        <end position="75"/>
    </location>
</feature>
<accession>A0A5N7KGA6</accession>
<feature type="region of interest" description="Disordered" evidence="1">
    <location>
        <begin position="88"/>
        <end position="117"/>
    </location>
</feature>
<evidence type="ECO:0000256" key="1">
    <source>
        <dbReference type="SAM" id="MobiDB-lite"/>
    </source>
</evidence>
<evidence type="ECO:0000313" key="4">
    <source>
        <dbReference type="Proteomes" id="UP000326112"/>
    </source>
</evidence>
<dbReference type="EMBL" id="VUAZ01000003">
    <property type="protein sequence ID" value="MPR00715.1"/>
    <property type="molecule type" value="Genomic_DNA"/>
</dbReference>
<reference evidence="3 4" key="2">
    <citation type="journal article" date="2023" name="Plant Pathol.">
        <title>Dismantling and reorganizing Pseudomonas marginalis sensu#lato.</title>
        <authorList>
            <person name="Sawada H."/>
            <person name="Fujikawa T."/>
            <person name="Satou M."/>
        </authorList>
    </citation>
    <scope>NUCLEOTIDE SEQUENCE [LARGE SCALE GENOMIC DNA]</scope>
    <source>
        <strain evidence="3 4">MAFF 212408</strain>
    </source>
</reference>
<dbReference type="InterPro" id="IPR010982">
    <property type="entry name" value="Lambda_DNA-bd_dom_sf"/>
</dbReference>
<name>A0A5N7KGA6_9PSED</name>
<dbReference type="Pfam" id="PF01381">
    <property type="entry name" value="HTH_3"/>
    <property type="match status" value="1"/>
</dbReference>
<proteinExistence type="predicted"/>
<dbReference type="Proteomes" id="UP000326112">
    <property type="component" value="Unassembled WGS sequence"/>
</dbReference>
<protein>
    <submittedName>
        <fullName evidence="3">Helix-turn-helix transcriptional regulator</fullName>
    </submittedName>
</protein>
<dbReference type="CDD" id="cd00093">
    <property type="entry name" value="HTH_XRE"/>
    <property type="match status" value="1"/>
</dbReference>
<sequence length="191" mass="20921">MSKKPLPQDKKDECLRLKALFNRKKNELGLTQEKLAHALEINQSSVSHYLNGVNPLNPSIAASFANILKVDVREFSERLAKEISQMASSIDQRHTGSGTAISLDGEDSSKSDRDFTGAGERARALALAASPRSRSALERIAEAADSGLLSEQDVLLLEAIATRLSIRIPTKTESPHQRLRKKLTPNDPVPE</sequence>
<dbReference type="SMART" id="SM00530">
    <property type="entry name" value="HTH_XRE"/>
    <property type="match status" value="1"/>
</dbReference>
<organism evidence="3 4">
    <name type="scientific">Pseudomonas kitaguniensis</name>
    <dbReference type="NCBI Taxonomy" id="2607908"/>
    <lineage>
        <taxon>Bacteria</taxon>
        <taxon>Pseudomonadati</taxon>
        <taxon>Pseudomonadota</taxon>
        <taxon>Gammaproteobacteria</taxon>
        <taxon>Pseudomonadales</taxon>
        <taxon>Pseudomonadaceae</taxon>
        <taxon>Pseudomonas</taxon>
    </lineage>
</organism>
<feature type="region of interest" description="Disordered" evidence="1">
    <location>
        <begin position="169"/>
        <end position="191"/>
    </location>
</feature>
<dbReference type="Gene3D" id="1.10.260.40">
    <property type="entry name" value="lambda repressor-like DNA-binding domains"/>
    <property type="match status" value="1"/>
</dbReference>
<gene>
    <name evidence="3" type="ORF">F0169_00705</name>
</gene>
<dbReference type="InterPro" id="IPR001387">
    <property type="entry name" value="Cro/C1-type_HTH"/>
</dbReference>
<evidence type="ECO:0000313" key="3">
    <source>
        <dbReference type="EMBL" id="MPR00715.1"/>
    </source>
</evidence>
<feature type="compositionally biased region" description="Polar residues" evidence="1">
    <location>
        <begin position="88"/>
        <end position="100"/>
    </location>
</feature>
<reference evidence="3 4" key="1">
    <citation type="journal article" date="2020" name="Int. J. Syst. Evol. Microbiol.">
        <title>Pseudomonas kitaguniensis sp. nov., a pathogen causing bacterial rot of Welsh onion in Japan.</title>
        <authorList>
            <person name="Sawada H."/>
            <person name="Fujikawa T."/>
            <person name="Nishiwaki Y."/>
            <person name="Horita H."/>
        </authorList>
    </citation>
    <scope>NUCLEOTIDE SEQUENCE [LARGE SCALE GENOMIC DNA]</scope>
    <source>
        <strain evidence="3 4">MAFF 212408</strain>
    </source>
</reference>
<evidence type="ECO:0000259" key="2">
    <source>
        <dbReference type="PROSITE" id="PS50943"/>
    </source>
</evidence>
<keyword evidence="4" id="KW-1185">Reference proteome</keyword>
<dbReference type="SUPFAM" id="SSF47413">
    <property type="entry name" value="lambda repressor-like DNA-binding domains"/>
    <property type="match status" value="1"/>
</dbReference>
<dbReference type="PROSITE" id="PS50943">
    <property type="entry name" value="HTH_CROC1"/>
    <property type="match status" value="1"/>
</dbReference>
<dbReference type="RefSeq" id="WP_152745134.1">
    <property type="nucleotide sequence ID" value="NZ_VUAZ01000003.1"/>
</dbReference>
<comment type="caution">
    <text evidence="3">The sequence shown here is derived from an EMBL/GenBank/DDBJ whole genome shotgun (WGS) entry which is preliminary data.</text>
</comment>
<feature type="compositionally biased region" description="Basic and acidic residues" evidence="1">
    <location>
        <begin position="107"/>
        <end position="117"/>
    </location>
</feature>